<keyword evidence="5" id="KW-1185">Reference proteome</keyword>
<dbReference type="EMBL" id="CP151509">
    <property type="protein sequence ID" value="WZN64449.1"/>
    <property type="molecule type" value="Genomic_DNA"/>
</dbReference>
<evidence type="ECO:0000256" key="1">
    <source>
        <dbReference type="ARBA" id="ARBA00022884"/>
    </source>
</evidence>
<dbReference type="PROSITE" id="PS50102">
    <property type="entry name" value="RRM"/>
    <property type="match status" value="1"/>
</dbReference>
<dbReference type="PANTHER" id="PTHR10352">
    <property type="entry name" value="EUKARYOTIC TRANSLATION INITIATION FACTOR 3 SUBUNIT G"/>
    <property type="match status" value="1"/>
</dbReference>
<reference evidence="4 5" key="1">
    <citation type="submission" date="2024-03" db="EMBL/GenBank/DDBJ databases">
        <title>Complete genome sequence of the green alga Chloropicon roscoffensis RCC1871.</title>
        <authorList>
            <person name="Lemieux C."/>
            <person name="Pombert J.-F."/>
            <person name="Otis C."/>
            <person name="Turmel M."/>
        </authorList>
    </citation>
    <scope>NUCLEOTIDE SEQUENCE [LARGE SCALE GENOMIC DNA]</scope>
    <source>
        <strain evidence="4 5">RCC1871</strain>
    </source>
</reference>
<dbReference type="SMART" id="SM00360">
    <property type="entry name" value="RRM"/>
    <property type="match status" value="1"/>
</dbReference>
<dbReference type="Proteomes" id="UP001472866">
    <property type="component" value="Chromosome 09"/>
</dbReference>
<evidence type="ECO:0000259" key="3">
    <source>
        <dbReference type="PROSITE" id="PS50102"/>
    </source>
</evidence>
<evidence type="ECO:0000313" key="4">
    <source>
        <dbReference type="EMBL" id="WZN64449.1"/>
    </source>
</evidence>
<sequence length="320" mass="34524">MGLAGALARWAAGGAEVHRSSCAVTASSSDVAAGENFCDACGEPASGKNQALCNKCRVAKKRKRDQDALDSARAHAKDMYDKCEDDASNGLGFASLLADDDDEDDDDDAIARLCKMKRWGRSKERTKVAHQEDLDRAFRYLKGEEDFEWGRAGGGGNPADHEHGGRSLVARSLPGDTTEEDLRKLFETCGDVVEVRVASPVGDVDALERTTGFVEMATKEGARRAREELHGIGIGDVVIEVLGAGRRGGGGAEEVRTGLEGCYWRAEPRQQQLAMAIERASRKVLASNPNAKSISNAFDWRLLLAIAHILEELLVEAMHG</sequence>
<dbReference type="GO" id="GO:0003723">
    <property type="term" value="F:RNA binding"/>
    <property type="evidence" value="ECO:0007669"/>
    <property type="project" value="UniProtKB-UniRule"/>
</dbReference>
<dbReference type="InterPro" id="IPR012677">
    <property type="entry name" value="Nucleotide-bd_a/b_plait_sf"/>
</dbReference>
<evidence type="ECO:0000313" key="5">
    <source>
        <dbReference type="Proteomes" id="UP001472866"/>
    </source>
</evidence>
<dbReference type="CDD" id="cd00590">
    <property type="entry name" value="RRM_SF"/>
    <property type="match status" value="1"/>
</dbReference>
<dbReference type="InterPro" id="IPR000504">
    <property type="entry name" value="RRM_dom"/>
</dbReference>
<dbReference type="SUPFAM" id="SSF54928">
    <property type="entry name" value="RNA-binding domain, RBD"/>
    <property type="match status" value="1"/>
</dbReference>
<dbReference type="Gene3D" id="3.30.70.330">
    <property type="match status" value="1"/>
</dbReference>
<gene>
    <name evidence="4" type="ORF">HKI87_09g60050</name>
</gene>
<name>A0AAX4PEU8_9CHLO</name>
<organism evidence="4 5">
    <name type="scientific">Chloropicon roscoffensis</name>
    <dbReference type="NCBI Taxonomy" id="1461544"/>
    <lineage>
        <taxon>Eukaryota</taxon>
        <taxon>Viridiplantae</taxon>
        <taxon>Chlorophyta</taxon>
        <taxon>Chloropicophyceae</taxon>
        <taxon>Chloropicales</taxon>
        <taxon>Chloropicaceae</taxon>
        <taxon>Chloropicon</taxon>
    </lineage>
</organism>
<dbReference type="InterPro" id="IPR035979">
    <property type="entry name" value="RBD_domain_sf"/>
</dbReference>
<dbReference type="AlphaFoldDB" id="A0AAX4PEU8"/>
<proteinExistence type="predicted"/>
<accession>A0AAX4PEU8</accession>
<protein>
    <submittedName>
        <fullName evidence="4">RRM domain-containing protein</fullName>
    </submittedName>
</protein>
<feature type="domain" description="RRM" evidence="3">
    <location>
        <begin position="166"/>
        <end position="246"/>
    </location>
</feature>
<keyword evidence="1 2" id="KW-0694">RNA-binding</keyword>
<dbReference type="Pfam" id="PF00076">
    <property type="entry name" value="RRM_1"/>
    <property type="match status" value="1"/>
</dbReference>
<evidence type="ECO:0000256" key="2">
    <source>
        <dbReference type="PROSITE-ProRule" id="PRU00176"/>
    </source>
</evidence>